<evidence type="ECO:0000313" key="11">
    <source>
        <dbReference type="Proteomes" id="UP000028594"/>
    </source>
</evidence>
<proteinExistence type="predicted"/>
<keyword evidence="3" id="KW-0808">Transferase</keyword>
<dbReference type="Proteomes" id="UP000028594">
    <property type="component" value="Chromosome"/>
</dbReference>
<dbReference type="Pfam" id="PF20473">
    <property type="entry name" value="MmeI_Mtase"/>
    <property type="match status" value="1"/>
</dbReference>
<name>A0ABC8A4I4_LACLL</name>
<dbReference type="InterPro" id="IPR046820">
    <property type="entry name" value="MmeI_TRD"/>
</dbReference>
<dbReference type="Gene3D" id="3.40.50.150">
    <property type="entry name" value="Vaccinia Virus protein VP39"/>
    <property type="match status" value="1"/>
</dbReference>
<evidence type="ECO:0000259" key="5">
    <source>
        <dbReference type="Pfam" id="PF20464"/>
    </source>
</evidence>
<sequence length="927" mass="106996">MAKKHLLNITEIEDKTKLIIENLNKENFIEEFISLFDIPKTSITRAKKENEDFFIRNKIIFRSVSEKPLEAIDEISQTISKQKQKPRYIVTTDFVDFFAKDTKTNASLAILFEDLPAYADFFLAWNGIEKVDYQKENPADIKAAERFTKLYDELVKLNSDLAKEEVEGKSFNLFLIRSLFLYFAEDTEIIVKGSFTNIIKTRTKTDGSNLNQVIKELFEILDIPENKRENTPEWLKPFPYVNGKLFKEPHHDLKFSTDTRKLLIEAGELLNWNEINPDILGAMIQTVANKEARKVSGMHYTSVSNIMKVIKPLFLDDLQAEYQRLSDRAADYLLRDITEEQRRKQQRDIITQFDDLIARMSKIKFLDPACGSGNFLIITYKELRKLEIQCLVEIRHLREILGEKDVYQGNLFKQSQIRLNQFSGIELDDFAHEVARLSLYIAEHQMNIEMTATLADYQPRTLPLQEAGNIVHGNALRVDWNEVVPHEADDEVYIMGNPPYIGTAKQTVNQKKDIDSLFSEVPNHRLLDYISGWFIKGARYIHQEDLKLIHKNIAKFAFVTTNSINQGQQVAVLWNEIYKYNVEINFAYTSFKWANSASNNAGVTVSIIGLGVPGNSDIKYLFDENDVIKEVRDINAYLVEGADILVRSESNSISNLNDLLIGSAANDDGNLLLDKEKRDEITSKNPELTSIIKKFIGGQDFLHDNYRFIFWMNENSFNQVKENPIIQERVSRVRNYRKKSKREATQKLAEVPYRVGEIRHQEKNFIIIPKTSSESRIYVPMGYITDNSIIGDSAFAIYDAPIWLLGILTSRMHMTWLRAVGGRLKTDYRYSAGMVYNTFPIPPLSTQRKNMLEEAVLEMLDVREEEGGTLAELYGGANKPMNIRLREAHEVIDGIVERAYRQEPFKSDEERLSVLLKLYQEMTKGEE</sequence>
<dbReference type="EC" id="2.1.1.72" evidence="1"/>
<feature type="domain" description="MmeI-like helicase spacer" evidence="6">
    <location>
        <begin position="170"/>
        <end position="246"/>
    </location>
</feature>
<feature type="domain" description="MmeI-like target recognition" evidence="7">
    <location>
        <begin position="641"/>
        <end position="844"/>
    </location>
</feature>
<dbReference type="PANTHER" id="PTHR33841:SF1">
    <property type="entry name" value="DNA METHYLTRANSFERASE A"/>
    <property type="match status" value="1"/>
</dbReference>
<dbReference type="InterPro" id="IPR046819">
    <property type="entry name" value="MmeI_hel"/>
</dbReference>
<evidence type="ECO:0000256" key="4">
    <source>
        <dbReference type="ARBA" id="ARBA00047942"/>
    </source>
</evidence>
<protein>
    <recommendedName>
        <fullName evidence="1">site-specific DNA-methyltransferase (adenine-specific)</fullName>
        <ecNumber evidence="1">2.1.1.72</ecNumber>
    </recommendedName>
</protein>
<dbReference type="Pfam" id="PF20467">
    <property type="entry name" value="MmeI_C"/>
    <property type="match status" value="1"/>
</dbReference>
<feature type="domain" description="MmeI-like DNA-methyltransferase" evidence="9">
    <location>
        <begin position="347"/>
        <end position="622"/>
    </location>
</feature>
<dbReference type="PANTHER" id="PTHR33841">
    <property type="entry name" value="DNA METHYLTRANSFERASE YEEA-RELATED"/>
    <property type="match status" value="1"/>
</dbReference>
<dbReference type="InterPro" id="IPR046816">
    <property type="entry name" value="MmeI_Mtase"/>
</dbReference>
<evidence type="ECO:0000256" key="3">
    <source>
        <dbReference type="ARBA" id="ARBA00022679"/>
    </source>
</evidence>
<keyword evidence="2 10" id="KW-0489">Methyltransferase</keyword>
<evidence type="ECO:0000259" key="9">
    <source>
        <dbReference type="Pfam" id="PF20473"/>
    </source>
</evidence>
<evidence type="ECO:0000313" key="10">
    <source>
        <dbReference type="EMBL" id="AII12102.1"/>
    </source>
</evidence>
<dbReference type="RefSeq" id="WP_012897325.1">
    <property type="nucleotide sequence ID" value="NZ_CP009054.1"/>
</dbReference>
<gene>
    <name evidence="10" type="ORF">NCDO2118_0606</name>
</gene>
<dbReference type="InterPro" id="IPR046817">
    <property type="entry name" value="MmeI_N"/>
</dbReference>
<dbReference type="Pfam" id="PF20466">
    <property type="entry name" value="MmeI_TRD"/>
    <property type="match status" value="1"/>
</dbReference>
<dbReference type="SUPFAM" id="SSF53335">
    <property type="entry name" value="S-adenosyl-L-methionine-dependent methyltransferases"/>
    <property type="match status" value="1"/>
</dbReference>
<comment type="catalytic activity">
    <reaction evidence="4">
        <text>a 2'-deoxyadenosine in DNA + S-adenosyl-L-methionine = an N(6)-methyl-2'-deoxyadenosine in DNA + S-adenosyl-L-homocysteine + H(+)</text>
        <dbReference type="Rhea" id="RHEA:15197"/>
        <dbReference type="Rhea" id="RHEA-COMP:12418"/>
        <dbReference type="Rhea" id="RHEA-COMP:12419"/>
        <dbReference type="ChEBI" id="CHEBI:15378"/>
        <dbReference type="ChEBI" id="CHEBI:57856"/>
        <dbReference type="ChEBI" id="CHEBI:59789"/>
        <dbReference type="ChEBI" id="CHEBI:90615"/>
        <dbReference type="ChEBI" id="CHEBI:90616"/>
        <dbReference type="EC" id="2.1.1.72"/>
    </reaction>
</comment>
<dbReference type="InterPro" id="IPR029063">
    <property type="entry name" value="SAM-dependent_MTases_sf"/>
</dbReference>
<evidence type="ECO:0000259" key="6">
    <source>
        <dbReference type="Pfam" id="PF20465"/>
    </source>
</evidence>
<dbReference type="Pfam" id="PF20465">
    <property type="entry name" value="MmeI_hel"/>
    <property type="match status" value="1"/>
</dbReference>
<dbReference type="AlphaFoldDB" id="A0ABC8A4I4"/>
<dbReference type="GO" id="GO:0032259">
    <property type="term" value="P:methylation"/>
    <property type="evidence" value="ECO:0007669"/>
    <property type="project" value="UniProtKB-KW"/>
</dbReference>
<dbReference type="Pfam" id="PF20464">
    <property type="entry name" value="MmeI_N"/>
    <property type="match status" value="1"/>
</dbReference>
<evidence type="ECO:0000256" key="1">
    <source>
        <dbReference type="ARBA" id="ARBA00011900"/>
    </source>
</evidence>
<evidence type="ECO:0000256" key="2">
    <source>
        <dbReference type="ARBA" id="ARBA00022603"/>
    </source>
</evidence>
<feature type="domain" description="MmeI-like N-terminal" evidence="5">
    <location>
        <begin position="21"/>
        <end position="156"/>
    </location>
</feature>
<dbReference type="GO" id="GO:0009007">
    <property type="term" value="F:site-specific DNA-methyltransferase (adenine-specific) activity"/>
    <property type="evidence" value="ECO:0007669"/>
    <property type="project" value="UniProtKB-EC"/>
</dbReference>
<organism evidence="10 11">
    <name type="scientific">Lactococcus lactis subsp. lactis NCDO 2118</name>
    <dbReference type="NCBI Taxonomy" id="1117941"/>
    <lineage>
        <taxon>Bacteria</taxon>
        <taxon>Bacillati</taxon>
        <taxon>Bacillota</taxon>
        <taxon>Bacilli</taxon>
        <taxon>Lactobacillales</taxon>
        <taxon>Streptococcaceae</taxon>
        <taxon>Lactococcus</taxon>
    </lineage>
</organism>
<dbReference type="EMBL" id="CP009054">
    <property type="protein sequence ID" value="AII12102.1"/>
    <property type="molecule type" value="Genomic_DNA"/>
</dbReference>
<dbReference type="InterPro" id="IPR050953">
    <property type="entry name" value="N4_N6_ade-DNA_methylase"/>
</dbReference>
<evidence type="ECO:0000259" key="7">
    <source>
        <dbReference type="Pfam" id="PF20466"/>
    </source>
</evidence>
<reference evidence="10 11" key="1">
    <citation type="submission" date="2014-07" db="EMBL/GenBank/DDBJ databases">
        <title>Genome sequence of Lactococcus lactis subsp. lactis NCDO 2118, a GABA-producing strain.</title>
        <authorList>
            <person name="Oliveira L.C."/>
            <person name="Saraiva T.D.L."/>
            <person name="Soares S.C."/>
            <person name="Ramos R.T.J."/>
            <person name="Sa P.H.C.G."/>
            <person name="Carneiro A.R."/>
            <person name="Miranda F."/>
            <person name="Freire M."/>
            <person name="Renan W."/>
            <person name="Oliveira A.F.Jr."/>
            <person name="Santos A.R."/>
            <person name="Pinto A.C."/>
            <person name="Souza B.M."/>
            <person name="Castro C.P."/>
            <person name="Diniz C.A.A."/>
            <person name="Rocha C.S."/>
            <person name="Mariano D.C.B."/>
            <person name="Aguiar E.L."/>
            <person name="Folador E.L."/>
            <person name="Barbosa E.G.V."/>
            <person name="Aburjaile F.F."/>
            <person name="Goncalves L.A."/>
            <person name="Guimaraes L.C."/>
            <person name="Azevedo M.S.P."/>
            <person name="Agresti P.C.M."/>
            <person name="Faria R.F."/>
            <person name="Tiwari S."/>
            <person name="Almeida S.S."/>
            <person name="Hassan S.S."/>
            <person name="Pereira V.B."/>
            <person name="Abreu V.A.C."/>
            <person name="Pereira U.P."/>
            <person name="Dorella F.A."/>
            <person name="Carvalho A.F."/>
            <person name="Pereira F.L."/>
            <person name="Leal C.A.G."/>
            <person name="Figueiredo H.C.P."/>
            <person name="Silva A."/>
            <person name="Miyoshi A."/>
            <person name="Azevedo V."/>
        </authorList>
    </citation>
    <scope>NUCLEOTIDE SEQUENCE [LARGE SCALE GENOMIC DNA]</scope>
    <source>
        <strain evidence="10 11">NCDO 2118</strain>
    </source>
</reference>
<accession>A0ABC8A4I4</accession>
<feature type="domain" description="MmeI-like C-terminal" evidence="8">
    <location>
        <begin position="847"/>
        <end position="924"/>
    </location>
</feature>
<dbReference type="InterPro" id="IPR046818">
    <property type="entry name" value="MmeI_C"/>
</dbReference>
<evidence type="ECO:0000259" key="8">
    <source>
        <dbReference type="Pfam" id="PF20467"/>
    </source>
</evidence>
<dbReference type="KEGG" id="llx:NCDO2118_0606"/>